<dbReference type="Gene3D" id="2.130.10.10">
    <property type="entry name" value="YVTN repeat-like/Quinoprotein amine dehydrogenase"/>
    <property type="match status" value="2"/>
</dbReference>
<dbReference type="Pfam" id="PF07494">
    <property type="entry name" value="Reg_prop"/>
    <property type="match status" value="2"/>
</dbReference>
<reference evidence="5 6" key="1">
    <citation type="submission" date="2017-02" db="EMBL/GenBank/DDBJ databases">
        <authorList>
            <person name="Peterson S.W."/>
        </authorList>
    </citation>
    <scope>NUCLEOTIDE SEQUENCE [LARGE SCALE GENOMIC DNA]</scope>
    <source>
        <strain evidence="5 6">DSM 22335</strain>
    </source>
</reference>
<dbReference type="InterPro" id="IPR013783">
    <property type="entry name" value="Ig-like_fold"/>
</dbReference>
<dbReference type="STRING" id="413434.SAMN04488132_105193"/>
<dbReference type="InterPro" id="IPR003594">
    <property type="entry name" value="HATPase_dom"/>
</dbReference>
<evidence type="ECO:0000313" key="5">
    <source>
        <dbReference type="EMBL" id="SJZ87389.1"/>
    </source>
</evidence>
<dbReference type="RefSeq" id="WP_078831515.1">
    <property type="nucleotide sequence ID" value="NZ_FUWH01000005.1"/>
</dbReference>
<proteinExistence type="predicted"/>
<dbReference type="Gene3D" id="2.60.40.10">
    <property type="entry name" value="Immunoglobulins"/>
    <property type="match status" value="1"/>
</dbReference>
<dbReference type="InterPro" id="IPR036890">
    <property type="entry name" value="HATPase_C_sf"/>
</dbReference>
<evidence type="ECO:0000259" key="4">
    <source>
        <dbReference type="PROSITE" id="PS50109"/>
    </source>
</evidence>
<feature type="domain" description="Histidine kinase" evidence="4">
    <location>
        <begin position="836"/>
        <end position="988"/>
    </location>
</feature>
<feature type="chain" id="PRO_5012278535" evidence="3">
    <location>
        <begin position="20"/>
        <end position="988"/>
    </location>
</feature>
<dbReference type="EMBL" id="FUWH01000005">
    <property type="protein sequence ID" value="SJZ87389.1"/>
    <property type="molecule type" value="Genomic_DNA"/>
</dbReference>
<evidence type="ECO:0000313" key="6">
    <source>
        <dbReference type="Proteomes" id="UP000190888"/>
    </source>
</evidence>
<name>A0A1T4P7F0_9BACT</name>
<dbReference type="InterPro" id="IPR011110">
    <property type="entry name" value="Reg_prop"/>
</dbReference>
<dbReference type="OrthoDB" id="9778366at2"/>
<dbReference type="SUPFAM" id="SSF63829">
    <property type="entry name" value="Calcium-dependent phosphotriesterase"/>
    <property type="match status" value="2"/>
</dbReference>
<sequence>MKCFLLLFMLYLCAGAATGQSVHWPARYFNAGNGLPQNTVYDMVQDDEGWLWISTDNGVCLYDGYQFRHAEQLKGGAALERGAAFFLKEGPVLWIFQKNNIAKYDLRQKNISVYTAPSTGFTLMYPVFSDSSRILYRSGHIYAFDKKTGLTKPATEKEPAFRKIWTIDYPKLKTNDYYALHHDDSLGGLYLARLDTSSLRINDIRTLPDGIRDFCKLGRAFLFIDTKGVIYLAEDQDAPLRRVANSDILADRYHSLVSVQLDDHTYVIGIGTDVFHVQTGNGFSIRRVTQTDGSSLVQKGKLLCLLKDRTGNVWIGTNAEGLVQIPTPGNSFMLYRSAQPEKNFIRTIHTDAFTGDIWAGLYFDNVVVFDRYGMQKKELTERMGRMLGKHGVINYIHQLSRYELLVFADLQKTFYVNLEKGTARLCEVVRNGISDTAYFRMIKSLSFVTPLGNNRFWQLFDMALHRISYRNNKIYIDFVVDLPLGASALYAENNNSFWIGVTGKAIQVDSTGQTRDSLLTERGLKVTAITRDKAGQLWIGTNYGLFVFNKGKLVQTFTRKNNLPDNCFYALAADSTGHVWGSTNRGLIQFDIYTMRFAGFSEKDGLQGSEFNTGAMYNAADGRIFFGGISGLNAFYPSMSDTTQRQLKVYFTGMMAGDSVLFSPFDILPGKIKLPAGTNSLSVSFSVFNFFTPGANEYEYRLGNEKEWLSATGRNDLQLVLTPGEYNLQVRIKGRPDSMTSVLIYLQPPFYRSWLFVIACAVLVVFIAGLIIYLYTRAQYRKKIAALALREKVQQEKERISRELHDDLGVKANLLSYNASLLIDHAGTTDKSIGMRIKDAADDMLLALRDTMWTLKQEQISTTEVWLRFKNFISKMQRSYQQISFTVENESITETLLAYNDALNLIRILQETTNNAIRHSNTTVIHFSASSESGYTTFTVRDEGRGFAETATGLGDGLANMRYRAGQSGFLLEVQSEKSTGTTITVRV</sequence>
<dbReference type="GO" id="GO:0000155">
    <property type="term" value="F:phosphorelay sensor kinase activity"/>
    <property type="evidence" value="ECO:0007669"/>
    <property type="project" value="TreeGrafter"/>
</dbReference>
<evidence type="ECO:0000256" key="1">
    <source>
        <dbReference type="ARBA" id="ARBA00022553"/>
    </source>
</evidence>
<feature type="signal peptide" evidence="3">
    <location>
        <begin position="1"/>
        <end position="19"/>
    </location>
</feature>
<protein>
    <submittedName>
        <fullName evidence="5">Two component regulator propeller</fullName>
    </submittedName>
</protein>
<dbReference type="Pfam" id="PF02518">
    <property type="entry name" value="HATPase_c"/>
    <property type="match status" value="1"/>
</dbReference>
<organism evidence="5 6">
    <name type="scientific">Sediminibacterium ginsengisoli</name>
    <dbReference type="NCBI Taxonomy" id="413434"/>
    <lineage>
        <taxon>Bacteria</taxon>
        <taxon>Pseudomonadati</taxon>
        <taxon>Bacteroidota</taxon>
        <taxon>Chitinophagia</taxon>
        <taxon>Chitinophagales</taxon>
        <taxon>Chitinophagaceae</taxon>
        <taxon>Sediminibacterium</taxon>
    </lineage>
</organism>
<evidence type="ECO:0000256" key="3">
    <source>
        <dbReference type="SAM" id="SignalP"/>
    </source>
</evidence>
<dbReference type="PANTHER" id="PTHR43547">
    <property type="entry name" value="TWO-COMPONENT HISTIDINE KINASE"/>
    <property type="match status" value="1"/>
</dbReference>
<dbReference type="Proteomes" id="UP000190888">
    <property type="component" value="Unassembled WGS sequence"/>
</dbReference>
<dbReference type="PANTHER" id="PTHR43547:SF2">
    <property type="entry name" value="HYBRID SIGNAL TRANSDUCTION HISTIDINE KINASE C"/>
    <property type="match status" value="1"/>
</dbReference>
<evidence type="ECO:0000256" key="2">
    <source>
        <dbReference type="SAM" id="Phobius"/>
    </source>
</evidence>
<keyword evidence="1" id="KW-0597">Phosphoprotein</keyword>
<dbReference type="Gene3D" id="3.30.565.10">
    <property type="entry name" value="Histidine kinase-like ATPase, C-terminal domain"/>
    <property type="match status" value="1"/>
</dbReference>
<dbReference type="InterPro" id="IPR015943">
    <property type="entry name" value="WD40/YVTN_repeat-like_dom_sf"/>
</dbReference>
<dbReference type="InterPro" id="IPR005467">
    <property type="entry name" value="His_kinase_dom"/>
</dbReference>
<keyword evidence="2" id="KW-1133">Transmembrane helix</keyword>
<dbReference type="CDD" id="cd16917">
    <property type="entry name" value="HATPase_UhpB-NarQ-NarX-like"/>
    <property type="match status" value="1"/>
</dbReference>
<keyword evidence="2" id="KW-0812">Transmembrane</keyword>
<dbReference type="SUPFAM" id="SSF82171">
    <property type="entry name" value="DPP6 N-terminal domain-like"/>
    <property type="match status" value="1"/>
</dbReference>
<accession>A0A1T4P7F0</accession>
<dbReference type="SUPFAM" id="SSF55874">
    <property type="entry name" value="ATPase domain of HSP90 chaperone/DNA topoisomerase II/histidine kinase"/>
    <property type="match status" value="1"/>
</dbReference>
<keyword evidence="6" id="KW-1185">Reference proteome</keyword>
<dbReference type="PROSITE" id="PS50109">
    <property type="entry name" value="HIS_KIN"/>
    <property type="match status" value="1"/>
</dbReference>
<keyword evidence="2" id="KW-0472">Membrane</keyword>
<feature type="transmembrane region" description="Helical" evidence="2">
    <location>
        <begin position="754"/>
        <end position="775"/>
    </location>
</feature>
<keyword evidence="3" id="KW-0732">Signal</keyword>
<dbReference type="AlphaFoldDB" id="A0A1T4P7F0"/>
<gene>
    <name evidence="5" type="ORF">SAMN04488132_105193</name>
</gene>